<proteinExistence type="predicted"/>
<dbReference type="Pfam" id="PF00455">
    <property type="entry name" value="DeoRC"/>
    <property type="match status" value="1"/>
</dbReference>
<evidence type="ECO:0000256" key="1">
    <source>
        <dbReference type="ARBA" id="ARBA00023015"/>
    </source>
</evidence>
<dbReference type="Gene3D" id="1.10.10.10">
    <property type="entry name" value="Winged helix-like DNA-binding domain superfamily/Winged helix DNA-binding domain"/>
    <property type="match status" value="1"/>
</dbReference>
<dbReference type="InterPro" id="IPR036390">
    <property type="entry name" value="WH_DNA-bd_sf"/>
</dbReference>
<dbReference type="SMART" id="SM00420">
    <property type="entry name" value="HTH_DEOR"/>
    <property type="match status" value="1"/>
</dbReference>
<dbReference type="InterPro" id="IPR014036">
    <property type="entry name" value="DeoR-like_C"/>
</dbReference>
<dbReference type="OrthoDB" id="9797223at2"/>
<dbReference type="GO" id="GO:0003677">
    <property type="term" value="F:DNA binding"/>
    <property type="evidence" value="ECO:0007669"/>
    <property type="project" value="UniProtKB-KW"/>
</dbReference>
<dbReference type="InterPro" id="IPR018356">
    <property type="entry name" value="Tscrpt_reg_HTH_DeoR_CS"/>
</dbReference>
<dbReference type="InterPro" id="IPR050313">
    <property type="entry name" value="Carb_Metab_HTH_regulators"/>
</dbReference>
<evidence type="ECO:0000313" key="5">
    <source>
        <dbReference type="EMBL" id="PWJ28038.1"/>
    </source>
</evidence>
<protein>
    <submittedName>
        <fullName evidence="5">DeoR family transcriptional regulator</fullName>
    </submittedName>
</protein>
<dbReference type="EMBL" id="QGDL01000010">
    <property type="protein sequence ID" value="PWJ28038.1"/>
    <property type="molecule type" value="Genomic_DNA"/>
</dbReference>
<dbReference type="SUPFAM" id="SSF46785">
    <property type="entry name" value="Winged helix' DNA-binding domain"/>
    <property type="match status" value="1"/>
</dbReference>
<dbReference type="SMART" id="SM01134">
    <property type="entry name" value="DeoRC"/>
    <property type="match status" value="1"/>
</dbReference>
<sequence length="265" mass="29921">MNHQKQPERTENTLDGIGRRQQILQKLEEYGEVSVHALAEEFLVSPMTIRRDLHFFARQGILETHYGGAHLCKDRSTIPDFPTRSEKLMLYKQAIGKAAAGFIKEGDSIFLDSGTTAIQIIKYFPDVHATLITNSLAAIQQLSTSKKVKLIVAPGTYREQIGGSLDISTVEFFRRYRADKSFIGTLYCSTSMGMTTSEEMDAALKRTLCMQSRQSFLMADHTKFTDGGLVKFTEFTDFDYILTNKELDPELQERVRALNANLVLC</sequence>
<keyword evidence="2" id="KW-0238">DNA-binding</keyword>
<dbReference type="Pfam" id="PF08220">
    <property type="entry name" value="HTH_DeoR"/>
    <property type="match status" value="1"/>
</dbReference>
<dbReference type="Proteomes" id="UP000245845">
    <property type="component" value="Unassembled WGS sequence"/>
</dbReference>
<gene>
    <name evidence="5" type="ORF">A8806_110221</name>
</gene>
<reference evidence="5 6" key="1">
    <citation type="submission" date="2018-05" db="EMBL/GenBank/DDBJ databases">
        <title>The Hungate 1000. A catalogue of reference genomes from the rumen microbiome.</title>
        <authorList>
            <person name="Kelly W."/>
        </authorList>
    </citation>
    <scope>NUCLEOTIDE SEQUENCE [LARGE SCALE GENOMIC DNA]</scope>
    <source>
        <strain evidence="5 6">NLAE-zl-C242</strain>
    </source>
</reference>
<dbReference type="PANTHER" id="PTHR30363">
    <property type="entry name" value="HTH-TYPE TRANSCRIPTIONAL REGULATOR SRLR-RELATED"/>
    <property type="match status" value="1"/>
</dbReference>
<keyword evidence="6" id="KW-1185">Reference proteome</keyword>
<feature type="domain" description="HTH deoR-type" evidence="4">
    <location>
        <begin position="16"/>
        <end position="71"/>
    </location>
</feature>
<dbReference type="AlphaFoldDB" id="A0A2Y9CAD5"/>
<dbReference type="PRINTS" id="PR00037">
    <property type="entry name" value="HTHLACR"/>
</dbReference>
<dbReference type="PANTHER" id="PTHR30363:SF44">
    <property type="entry name" value="AGA OPERON TRANSCRIPTIONAL REPRESSOR-RELATED"/>
    <property type="match status" value="1"/>
</dbReference>
<evidence type="ECO:0000256" key="3">
    <source>
        <dbReference type="ARBA" id="ARBA00023163"/>
    </source>
</evidence>
<dbReference type="InterPro" id="IPR037171">
    <property type="entry name" value="NagB/RpiA_transferase-like"/>
</dbReference>
<dbReference type="InterPro" id="IPR036388">
    <property type="entry name" value="WH-like_DNA-bd_sf"/>
</dbReference>
<dbReference type="RefSeq" id="WP_109732381.1">
    <property type="nucleotide sequence ID" value="NZ_BAAACK010000029.1"/>
</dbReference>
<evidence type="ECO:0000256" key="2">
    <source>
        <dbReference type="ARBA" id="ARBA00023125"/>
    </source>
</evidence>
<dbReference type="PROSITE" id="PS00894">
    <property type="entry name" value="HTH_DEOR_1"/>
    <property type="match status" value="1"/>
</dbReference>
<keyword evidence="1" id="KW-0805">Transcription regulation</keyword>
<organism evidence="5 6">
    <name type="scientific">Faecalicatena orotica</name>
    <dbReference type="NCBI Taxonomy" id="1544"/>
    <lineage>
        <taxon>Bacteria</taxon>
        <taxon>Bacillati</taxon>
        <taxon>Bacillota</taxon>
        <taxon>Clostridia</taxon>
        <taxon>Lachnospirales</taxon>
        <taxon>Lachnospiraceae</taxon>
        <taxon>Faecalicatena</taxon>
    </lineage>
</organism>
<keyword evidence="3" id="KW-0804">Transcription</keyword>
<evidence type="ECO:0000313" key="6">
    <source>
        <dbReference type="Proteomes" id="UP000245845"/>
    </source>
</evidence>
<evidence type="ECO:0000259" key="4">
    <source>
        <dbReference type="PROSITE" id="PS51000"/>
    </source>
</evidence>
<name>A0A2Y9CAD5_9FIRM</name>
<dbReference type="SUPFAM" id="SSF100950">
    <property type="entry name" value="NagB/RpiA/CoA transferase-like"/>
    <property type="match status" value="1"/>
</dbReference>
<dbReference type="Gene3D" id="3.40.50.1360">
    <property type="match status" value="1"/>
</dbReference>
<dbReference type="GO" id="GO:0003700">
    <property type="term" value="F:DNA-binding transcription factor activity"/>
    <property type="evidence" value="ECO:0007669"/>
    <property type="project" value="InterPro"/>
</dbReference>
<comment type="caution">
    <text evidence="5">The sequence shown here is derived from an EMBL/GenBank/DDBJ whole genome shotgun (WGS) entry which is preliminary data.</text>
</comment>
<accession>A0A2Y9CAD5</accession>
<dbReference type="InterPro" id="IPR001034">
    <property type="entry name" value="DeoR_HTH"/>
</dbReference>
<dbReference type="PROSITE" id="PS51000">
    <property type="entry name" value="HTH_DEOR_2"/>
    <property type="match status" value="1"/>
</dbReference>